<evidence type="ECO:0000313" key="2">
    <source>
        <dbReference type="EMBL" id="QJB01805.1"/>
    </source>
</evidence>
<dbReference type="EMBL" id="MT143584">
    <property type="protein sequence ID" value="QJA98477.1"/>
    <property type="molecule type" value="Genomic_DNA"/>
</dbReference>
<name>A0A6M3M856_9ZZZZ</name>
<proteinExistence type="predicted"/>
<reference evidence="2" key="1">
    <citation type="submission" date="2020-03" db="EMBL/GenBank/DDBJ databases">
        <title>The deep terrestrial virosphere.</title>
        <authorList>
            <person name="Holmfeldt K."/>
            <person name="Nilsson E."/>
            <person name="Simone D."/>
            <person name="Lopez-Fernandez M."/>
            <person name="Wu X."/>
            <person name="de Brujin I."/>
            <person name="Lundin D."/>
            <person name="Andersson A."/>
            <person name="Bertilsson S."/>
            <person name="Dopson M."/>
        </authorList>
    </citation>
    <scope>NUCLEOTIDE SEQUENCE</scope>
    <source>
        <strain evidence="1">MM171A01759</strain>
        <strain evidence="2">MM171B01954</strain>
    </source>
</reference>
<evidence type="ECO:0000313" key="1">
    <source>
        <dbReference type="EMBL" id="QJA98477.1"/>
    </source>
</evidence>
<sequence length="113" mass="12792">MPEKIRIPVPDPFGLLEDLTEGAPVQLFDPLIKREAVKEEPLSGDQNEMYTHHLEQALRYAPCPGCKKVVIGGLTSAEIYKRMEETGMSVKDMDDAEIQKIKQYVKDKYGQVI</sequence>
<dbReference type="AlphaFoldDB" id="A0A6M3M856"/>
<accession>A0A6M3M856</accession>
<protein>
    <submittedName>
        <fullName evidence="2">Uncharacterized protein</fullName>
    </submittedName>
</protein>
<organism evidence="2">
    <name type="scientific">viral metagenome</name>
    <dbReference type="NCBI Taxonomy" id="1070528"/>
    <lineage>
        <taxon>unclassified sequences</taxon>
        <taxon>metagenomes</taxon>
        <taxon>organismal metagenomes</taxon>
    </lineage>
</organism>
<gene>
    <name evidence="1" type="ORF">MM171A01759_0002</name>
    <name evidence="2" type="ORF">MM171B01954_0002</name>
</gene>
<dbReference type="EMBL" id="MT143735">
    <property type="protein sequence ID" value="QJB01805.1"/>
    <property type="molecule type" value="Genomic_DNA"/>
</dbReference>